<proteinExistence type="predicted"/>
<protein>
    <recommendedName>
        <fullName evidence="3">Tetratricopeptide repeat protein</fullName>
    </recommendedName>
</protein>
<dbReference type="Pfam" id="PF13432">
    <property type="entry name" value="TPR_16"/>
    <property type="match status" value="1"/>
</dbReference>
<keyword evidence="2" id="KW-1185">Reference proteome</keyword>
<dbReference type="RefSeq" id="WP_128562935.1">
    <property type="nucleotide sequence ID" value="NZ_BPQH01000002.1"/>
</dbReference>
<accession>A0ABQ4QU94</accession>
<sequence>MTPFADTPLPLPDRPSVAVLPLADASGDYEAQIFADGVTEHLTYTLACTPGLFVSGRNSAFTFRRQQVSPAEVGRALGVAHVLEGTIARADNRVALSARLSATDGTGLLWSQELAGSAEEIFALQTAIVERTVATIAPGMRLDRSGIARTRFPADVGIYAQFLSTYATFSSLSRASIHPLLHSLDAVIQSIPEQPLPLALKAQCYTFLVAQGWSGDGRADAEAGVRFARQALSRPSARESPATLMMAGHTLAFLGQDYEVAVGHLDRSLRLNPNSTMAYERSGWVRCYVGEPELAIAHFRSARRQSPLDRDTFLFDSGLGLALCMQGEHEEAVHWLDRAITDKPSWTSSYRVLAASLAHLGRHAQARDAVRALLAREPGYRIARALQLYRPSPGKEIFVSGLRAAGVPE</sequence>
<reference evidence="1" key="2">
    <citation type="submission" date="2021-08" db="EMBL/GenBank/DDBJ databases">
        <authorList>
            <person name="Tani A."/>
            <person name="Ola A."/>
            <person name="Ogura Y."/>
            <person name="Katsura K."/>
            <person name="Hayashi T."/>
        </authorList>
    </citation>
    <scope>NUCLEOTIDE SEQUENCE</scope>
    <source>
        <strain evidence="1">KCTC 52305</strain>
    </source>
</reference>
<dbReference type="Proteomes" id="UP001055167">
    <property type="component" value="Unassembled WGS sequence"/>
</dbReference>
<evidence type="ECO:0008006" key="3">
    <source>
        <dbReference type="Google" id="ProtNLM"/>
    </source>
</evidence>
<dbReference type="SUPFAM" id="SSF48452">
    <property type="entry name" value="TPR-like"/>
    <property type="match status" value="1"/>
</dbReference>
<dbReference type="PANTHER" id="PTHR12558:SF33">
    <property type="entry name" value="BLL7664 PROTEIN"/>
    <property type="match status" value="1"/>
</dbReference>
<dbReference type="Gene3D" id="1.25.40.10">
    <property type="entry name" value="Tetratricopeptide repeat domain"/>
    <property type="match status" value="1"/>
</dbReference>
<evidence type="ECO:0000313" key="1">
    <source>
        <dbReference type="EMBL" id="GJD48274.1"/>
    </source>
</evidence>
<dbReference type="InterPro" id="IPR011990">
    <property type="entry name" value="TPR-like_helical_dom_sf"/>
</dbReference>
<dbReference type="EMBL" id="BPQH01000002">
    <property type="protein sequence ID" value="GJD48274.1"/>
    <property type="molecule type" value="Genomic_DNA"/>
</dbReference>
<name>A0ABQ4QU94_9HYPH</name>
<dbReference type="PANTHER" id="PTHR12558">
    <property type="entry name" value="CELL DIVISION CYCLE 16,23,27"/>
    <property type="match status" value="1"/>
</dbReference>
<comment type="caution">
    <text evidence="1">The sequence shown here is derived from an EMBL/GenBank/DDBJ whole genome shotgun (WGS) entry which is preliminary data.</text>
</comment>
<organism evidence="1 2">
    <name type="scientific">Methylobacterium crusticola</name>
    <dbReference type="NCBI Taxonomy" id="1697972"/>
    <lineage>
        <taxon>Bacteria</taxon>
        <taxon>Pseudomonadati</taxon>
        <taxon>Pseudomonadota</taxon>
        <taxon>Alphaproteobacteria</taxon>
        <taxon>Hyphomicrobiales</taxon>
        <taxon>Methylobacteriaceae</taxon>
        <taxon>Methylobacterium</taxon>
    </lineage>
</organism>
<reference evidence="1" key="1">
    <citation type="journal article" date="2021" name="Front. Microbiol.">
        <title>Comprehensive Comparative Genomics and Phenotyping of Methylobacterium Species.</title>
        <authorList>
            <person name="Alessa O."/>
            <person name="Ogura Y."/>
            <person name="Fujitani Y."/>
            <person name="Takami H."/>
            <person name="Hayashi T."/>
            <person name="Sahin N."/>
            <person name="Tani A."/>
        </authorList>
    </citation>
    <scope>NUCLEOTIDE SEQUENCE</scope>
    <source>
        <strain evidence="1">KCTC 52305</strain>
    </source>
</reference>
<evidence type="ECO:0000313" key="2">
    <source>
        <dbReference type="Proteomes" id="UP001055167"/>
    </source>
</evidence>
<gene>
    <name evidence="1" type="ORF">OPKNFCMD_0991</name>
</gene>